<feature type="compositionally biased region" description="Low complexity" evidence="1">
    <location>
        <begin position="584"/>
        <end position="593"/>
    </location>
</feature>
<dbReference type="OMA" id="YIVPNEM"/>
<feature type="compositionally biased region" description="Basic and acidic residues" evidence="1">
    <location>
        <begin position="62"/>
        <end position="71"/>
    </location>
</feature>
<dbReference type="EMBL" id="CP012528">
    <property type="protein sequence ID" value="ALC48792.1"/>
    <property type="molecule type" value="Genomic_DNA"/>
</dbReference>
<feature type="region of interest" description="Disordered" evidence="1">
    <location>
        <begin position="580"/>
        <end position="601"/>
    </location>
</feature>
<feature type="compositionally biased region" description="Basic and acidic residues" evidence="1">
    <location>
        <begin position="471"/>
        <end position="513"/>
    </location>
</feature>
<feature type="compositionally biased region" description="Basic and acidic residues" evidence="1">
    <location>
        <begin position="1"/>
        <end position="10"/>
    </location>
</feature>
<organism evidence="2 3">
    <name type="scientific">Drosophila busckii</name>
    <name type="common">Fruit fly</name>
    <dbReference type="NCBI Taxonomy" id="30019"/>
    <lineage>
        <taxon>Eukaryota</taxon>
        <taxon>Metazoa</taxon>
        <taxon>Ecdysozoa</taxon>
        <taxon>Arthropoda</taxon>
        <taxon>Hexapoda</taxon>
        <taxon>Insecta</taxon>
        <taxon>Pterygota</taxon>
        <taxon>Neoptera</taxon>
        <taxon>Endopterygota</taxon>
        <taxon>Diptera</taxon>
        <taxon>Brachycera</taxon>
        <taxon>Muscomorpha</taxon>
        <taxon>Ephydroidea</taxon>
        <taxon>Drosophilidae</taxon>
        <taxon>Drosophila</taxon>
    </lineage>
</organism>
<keyword evidence="3" id="KW-1185">Reference proteome</keyword>
<evidence type="ECO:0000256" key="1">
    <source>
        <dbReference type="SAM" id="MobiDB-lite"/>
    </source>
</evidence>
<feature type="region of interest" description="Disordered" evidence="1">
    <location>
        <begin position="1"/>
        <end position="244"/>
    </location>
</feature>
<sequence>MSVEKLDPFDLMRAVLPPQHVRELEKEKARSPSPSSAQMSPLFSLEDDEDMDLPSGGSPQPLDKDKTSLDEKETETEDINYSPASQDADDPGVSPGLLDIDEQTQMSPPKTKAQQKMFDDISSSESPDDMSVPGCKRLLVRVKRCTEKEIERLTTPQRKAKKRGRQRISSDSESPIPSTCQSSKRRKLSSTPAPSKSQSSKRQKLSPAPTKKIRAKLGKERMAQQQDDREESPPESSVCLAKRKRSTSSTLLVDPALVERFGLRFFNCFVRMQRTKNHPTAILKRTNRKSKAKLSVSFSESVEILGSKNSPKKLATVPTRLQRVDATGNVLEDIDLQPHTASTSAAAKAASKATSRPRKRVRSPAPVNVGRRGSGRPKKSAKIQDTEADNDDEYIVPNEMPECKASGSSRRVATPVPLKRTVTTTVSDEEDATDNEQEKLKRDHEKELDDSNSEVVLAWLQEKGKQVTSQLEEKKEQMKVTMEQDKSQWGVKKSETEVVIKQKKDEPAEKAEDICAEQTESDGKDKEQEQEKESEEIMQQHDELTKPIATTSRGRVDDDIASEDILEIKTSVDDVRLLRQSCDSTPPNSGGSTPPTPEAERQKRYIRLTSHDSDSSFKSAHEMQIARATRALTPILRTASVEEIITPPVITATSASNIINRSEPSSSILQPHFAPIGGGGGGGVMPNLDDDLDDLDEQVFPLNNTRHRHPLDDFMTVLDRA</sequence>
<feature type="compositionally biased region" description="Basic and acidic residues" evidence="1">
    <location>
        <begin position="20"/>
        <end position="30"/>
    </location>
</feature>
<dbReference type="OrthoDB" id="7872775at2759"/>
<feature type="region of interest" description="Disordered" evidence="1">
    <location>
        <begin position="464"/>
        <end position="558"/>
    </location>
</feature>
<dbReference type="AlphaFoldDB" id="A0A0M4EY20"/>
<evidence type="ECO:0000313" key="3">
    <source>
        <dbReference type="Proteomes" id="UP000494163"/>
    </source>
</evidence>
<accession>A0A0M4EY20</accession>
<reference evidence="2 3" key="1">
    <citation type="submission" date="2015-08" db="EMBL/GenBank/DDBJ databases">
        <title>Ancestral chromatin configuration constrains chromatin evolution on differentiating sex chromosomes in Drosophila.</title>
        <authorList>
            <person name="Zhou Q."/>
            <person name="Bachtrog D."/>
        </authorList>
    </citation>
    <scope>NUCLEOTIDE SEQUENCE [LARGE SCALE GENOMIC DNA]</scope>
    <source>
        <tissue evidence="2">Whole larvae</tissue>
    </source>
</reference>
<proteinExistence type="predicted"/>
<evidence type="ECO:0000313" key="2">
    <source>
        <dbReference type="EMBL" id="ALC48792.1"/>
    </source>
</evidence>
<feature type="compositionally biased region" description="Low complexity" evidence="1">
    <location>
        <begin position="340"/>
        <end position="354"/>
    </location>
</feature>
<feature type="compositionally biased region" description="Basic and acidic residues" evidence="1">
    <location>
        <begin position="521"/>
        <end position="531"/>
    </location>
</feature>
<feature type="compositionally biased region" description="Polar residues" evidence="1">
    <location>
        <begin position="167"/>
        <end position="182"/>
    </location>
</feature>
<feature type="compositionally biased region" description="Polar residues" evidence="1">
    <location>
        <begin position="32"/>
        <end position="41"/>
    </location>
</feature>
<name>A0A0M4EY20_DROBS</name>
<feature type="region of interest" description="Disordered" evidence="1">
    <location>
        <begin position="336"/>
        <end position="451"/>
    </location>
</feature>
<feature type="compositionally biased region" description="Low complexity" evidence="1">
    <location>
        <begin position="189"/>
        <end position="198"/>
    </location>
</feature>
<protein>
    <submittedName>
        <fullName evidence="2">HP5</fullName>
    </submittedName>
</protein>
<dbReference type="Proteomes" id="UP000494163">
    <property type="component" value="Chromosome X"/>
</dbReference>
<feature type="compositionally biased region" description="Polar residues" evidence="1">
    <location>
        <begin position="103"/>
        <end position="114"/>
    </location>
</feature>
<feature type="compositionally biased region" description="Basic and acidic residues" evidence="1">
    <location>
        <begin position="436"/>
        <end position="449"/>
    </location>
</feature>
<dbReference type="STRING" id="30019.A0A0M4EY20"/>
<gene>
    <name evidence="2" type="ORF">Dbus_chrXg648</name>
</gene>